<evidence type="ECO:0000313" key="4">
    <source>
        <dbReference type="WBParaSite" id="TCONS_00013256.p1"/>
    </source>
</evidence>
<accession>A0AAF5DIH8</accession>
<dbReference type="GO" id="GO:0003676">
    <property type="term" value="F:nucleic acid binding"/>
    <property type="evidence" value="ECO:0007669"/>
    <property type="project" value="InterPro"/>
</dbReference>
<evidence type="ECO:0000313" key="2">
    <source>
        <dbReference type="Proteomes" id="UP000035681"/>
    </source>
</evidence>
<evidence type="ECO:0000259" key="1">
    <source>
        <dbReference type="PROSITE" id="PS50879"/>
    </source>
</evidence>
<proteinExistence type="predicted"/>
<keyword evidence="2" id="KW-1185">Reference proteome</keyword>
<dbReference type="AlphaFoldDB" id="A0AAF5DIH8"/>
<feature type="domain" description="RNase H type-1" evidence="1">
    <location>
        <begin position="1"/>
        <end position="121"/>
    </location>
</feature>
<sequence>MGVVKRKRAGGNSSAQYLEIVALNQCIRKLHEMEEKKIIKDENILILIDNDYVTRSISSDLSNWIKNDFVKNDGKPFIHSSIIINSYYLSKSLNITIGKVPGHVGITLNEKANTLARKAAALPASKAEKFSIPE</sequence>
<dbReference type="Pfam" id="PF00075">
    <property type="entry name" value="RNase_H"/>
    <property type="match status" value="1"/>
</dbReference>
<dbReference type="WBParaSite" id="TCONS_00012764.p1">
    <property type="protein sequence ID" value="TCONS_00012764.p1"/>
    <property type="gene ID" value="XLOC_008452"/>
</dbReference>
<dbReference type="PROSITE" id="PS50879">
    <property type="entry name" value="RNASE_H_1"/>
    <property type="match status" value="1"/>
</dbReference>
<dbReference type="WBParaSite" id="TCONS_00013256.p1">
    <property type="protein sequence ID" value="TCONS_00013256.p1"/>
    <property type="gene ID" value="XLOC_009092"/>
</dbReference>
<organism evidence="2 3">
    <name type="scientific">Strongyloides stercoralis</name>
    <name type="common">Threadworm</name>
    <dbReference type="NCBI Taxonomy" id="6248"/>
    <lineage>
        <taxon>Eukaryota</taxon>
        <taxon>Metazoa</taxon>
        <taxon>Ecdysozoa</taxon>
        <taxon>Nematoda</taxon>
        <taxon>Chromadorea</taxon>
        <taxon>Rhabditida</taxon>
        <taxon>Tylenchina</taxon>
        <taxon>Panagrolaimomorpha</taxon>
        <taxon>Strongyloidoidea</taxon>
        <taxon>Strongyloididae</taxon>
        <taxon>Strongyloides</taxon>
    </lineage>
</organism>
<dbReference type="InterPro" id="IPR002156">
    <property type="entry name" value="RNaseH_domain"/>
</dbReference>
<reference evidence="3 4" key="1">
    <citation type="submission" date="2024-02" db="UniProtKB">
        <authorList>
            <consortium name="WormBaseParasite"/>
        </authorList>
    </citation>
    <scope>IDENTIFICATION</scope>
</reference>
<evidence type="ECO:0000313" key="3">
    <source>
        <dbReference type="WBParaSite" id="TCONS_00012764.p1"/>
    </source>
</evidence>
<dbReference type="SUPFAM" id="SSF53098">
    <property type="entry name" value="Ribonuclease H-like"/>
    <property type="match status" value="1"/>
</dbReference>
<name>A0AAF5DIH8_STRER</name>
<dbReference type="GO" id="GO:0004523">
    <property type="term" value="F:RNA-DNA hybrid ribonuclease activity"/>
    <property type="evidence" value="ECO:0007669"/>
    <property type="project" value="InterPro"/>
</dbReference>
<dbReference type="Proteomes" id="UP000035681">
    <property type="component" value="Unplaced"/>
</dbReference>
<dbReference type="InterPro" id="IPR036397">
    <property type="entry name" value="RNaseH_sf"/>
</dbReference>
<dbReference type="InterPro" id="IPR012337">
    <property type="entry name" value="RNaseH-like_sf"/>
</dbReference>
<protein>
    <submittedName>
        <fullName evidence="3 4">RNase H type-1 domain-containing protein</fullName>
    </submittedName>
</protein>
<dbReference type="Gene3D" id="3.30.420.10">
    <property type="entry name" value="Ribonuclease H-like superfamily/Ribonuclease H"/>
    <property type="match status" value="1"/>
</dbReference>